<proteinExistence type="predicted"/>
<dbReference type="InterPro" id="IPR006620">
    <property type="entry name" value="Pro_4_hyd_alph"/>
</dbReference>
<dbReference type="Gene3D" id="2.60.120.620">
    <property type="entry name" value="q2cbj1_9rhob like domain"/>
    <property type="match status" value="1"/>
</dbReference>
<evidence type="ECO:0000256" key="1">
    <source>
        <dbReference type="ARBA" id="ARBA00001961"/>
    </source>
</evidence>
<dbReference type="EMBL" id="HG992981">
    <property type="protein sequence ID" value="CAE7177475.1"/>
    <property type="molecule type" value="Genomic_DNA"/>
</dbReference>
<dbReference type="InterPro" id="IPR045054">
    <property type="entry name" value="P4HA-like"/>
</dbReference>
<dbReference type="SMART" id="SM00702">
    <property type="entry name" value="P4Hc"/>
    <property type="match status" value="1"/>
</dbReference>
<evidence type="ECO:0000256" key="6">
    <source>
        <dbReference type="SAM" id="MobiDB-lite"/>
    </source>
</evidence>
<reference evidence="8" key="1">
    <citation type="submission" date="2021-02" db="EMBL/GenBank/DDBJ databases">
        <authorList>
            <person name="Syme A R."/>
            <person name="Syme A R."/>
            <person name="Moolhuijzen P."/>
        </authorList>
    </citation>
    <scope>NUCLEOTIDE SEQUENCE</scope>
    <source>
        <strain evidence="8">W1-1</strain>
    </source>
</reference>
<dbReference type="PANTHER" id="PTHR10869">
    <property type="entry name" value="PROLYL 4-HYDROXYLASE ALPHA SUBUNIT"/>
    <property type="match status" value="1"/>
</dbReference>
<dbReference type="Proteomes" id="UP000472372">
    <property type="component" value="Chromosome 5"/>
</dbReference>
<keyword evidence="3" id="KW-0223">Dioxygenase</keyword>
<gene>
    <name evidence="8" type="ORF">PTTW11_06175</name>
</gene>
<feature type="compositionally biased region" description="Low complexity" evidence="6">
    <location>
        <begin position="47"/>
        <end position="58"/>
    </location>
</feature>
<evidence type="ECO:0000256" key="2">
    <source>
        <dbReference type="ARBA" id="ARBA00022723"/>
    </source>
</evidence>
<evidence type="ECO:0000256" key="5">
    <source>
        <dbReference type="ARBA" id="ARBA00023004"/>
    </source>
</evidence>
<feature type="domain" description="Prolyl 4-hydroxylase alpha subunit" evidence="7">
    <location>
        <begin position="100"/>
        <end position="323"/>
    </location>
</feature>
<accession>A0A6S6W3U7</accession>
<dbReference type="GO" id="GO:0004656">
    <property type="term" value="F:procollagen-proline 4-dioxygenase activity"/>
    <property type="evidence" value="ECO:0007669"/>
    <property type="project" value="TreeGrafter"/>
</dbReference>
<organism evidence="8 9">
    <name type="scientific">Pyrenophora teres f. teres</name>
    <dbReference type="NCBI Taxonomy" id="97479"/>
    <lineage>
        <taxon>Eukaryota</taxon>
        <taxon>Fungi</taxon>
        <taxon>Dikarya</taxon>
        <taxon>Ascomycota</taxon>
        <taxon>Pezizomycotina</taxon>
        <taxon>Dothideomycetes</taxon>
        <taxon>Pleosporomycetidae</taxon>
        <taxon>Pleosporales</taxon>
        <taxon>Pleosporineae</taxon>
        <taxon>Pleosporaceae</taxon>
        <taxon>Pyrenophora</taxon>
    </lineage>
</organism>
<protein>
    <submittedName>
        <fullName evidence="8">P4Hc domain containing protein</fullName>
    </submittedName>
</protein>
<dbReference type="PANTHER" id="PTHR10869:SF246">
    <property type="entry name" value="TRANSMEMBRANE PROLYL 4-HYDROXYLASE"/>
    <property type="match status" value="1"/>
</dbReference>
<dbReference type="FunFam" id="2.60.120.620:FF:000027">
    <property type="entry name" value="Oxidoreductase, 2OG-Fe(II) oxygenase family family"/>
    <property type="match status" value="1"/>
</dbReference>
<sequence>MHSSSSAPSSTAPSSSLSKISISSLFQYTVLAALAYVLAGAPLSSLLSSPSSTPNNNTARAGAAQNSHNGREMENLVIPEKGLECGGHQFKGVHLMSRDPLVVYIEGFLGEGEGHEVVSLSEPHFTPSTVWTSGRESLNPSIRQSEKALLPRSQTVKCIEERARTFQGWRPFTFIEKLWAQRYNQGGHYTYHYDWSTATQSSGRVSSFMVYVAGECRGGGTHFPRLEKPAGNEWCRFIECDVEGVYGNGTSTASTTNSSNGIGSAGGAGGKEDLTQGVIFKPIPGNAVYWENMRNDGSGYAESWHAGLPVLEGSKIGLNIWSWLAEGYVPPVKQESVGEDSVDGK</sequence>
<dbReference type="InterPro" id="IPR044862">
    <property type="entry name" value="Pro_4_hyd_alph_FE2OG_OXY"/>
</dbReference>
<evidence type="ECO:0000259" key="7">
    <source>
        <dbReference type="SMART" id="SM00702"/>
    </source>
</evidence>
<dbReference type="GO" id="GO:0031418">
    <property type="term" value="F:L-ascorbic acid binding"/>
    <property type="evidence" value="ECO:0007669"/>
    <property type="project" value="InterPro"/>
</dbReference>
<evidence type="ECO:0000313" key="8">
    <source>
        <dbReference type="EMBL" id="CAE7177475.1"/>
    </source>
</evidence>
<keyword evidence="5" id="KW-0408">Iron</keyword>
<dbReference type="Pfam" id="PF13640">
    <property type="entry name" value="2OG-FeII_Oxy_3"/>
    <property type="match status" value="1"/>
</dbReference>
<evidence type="ECO:0000256" key="4">
    <source>
        <dbReference type="ARBA" id="ARBA00023002"/>
    </source>
</evidence>
<dbReference type="GO" id="GO:0005783">
    <property type="term" value="C:endoplasmic reticulum"/>
    <property type="evidence" value="ECO:0007669"/>
    <property type="project" value="TreeGrafter"/>
</dbReference>
<feature type="region of interest" description="Disordered" evidence="6">
    <location>
        <begin position="47"/>
        <end position="71"/>
    </location>
</feature>
<evidence type="ECO:0000256" key="3">
    <source>
        <dbReference type="ARBA" id="ARBA00022964"/>
    </source>
</evidence>
<dbReference type="GO" id="GO:0005506">
    <property type="term" value="F:iron ion binding"/>
    <property type="evidence" value="ECO:0007669"/>
    <property type="project" value="InterPro"/>
</dbReference>
<evidence type="ECO:0000313" key="9">
    <source>
        <dbReference type="Proteomes" id="UP000472372"/>
    </source>
</evidence>
<keyword evidence="4" id="KW-0560">Oxidoreductase</keyword>
<keyword evidence="2" id="KW-0479">Metal-binding</keyword>
<dbReference type="AlphaFoldDB" id="A0A6S6W3U7"/>
<name>A0A6S6W3U7_9PLEO</name>
<comment type="cofactor">
    <cofactor evidence="1">
        <name>L-ascorbate</name>
        <dbReference type="ChEBI" id="CHEBI:38290"/>
    </cofactor>
</comment>